<dbReference type="AlphaFoldDB" id="A0A9W6ILM8"/>
<dbReference type="InterPro" id="IPR020846">
    <property type="entry name" value="MFS_dom"/>
</dbReference>
<feature type="transmembrane region" description="Helical" evidence="5">
    <location>
        <begin position="317"/>
        <end position="340"/>
    </location>
</feature>
<feature type="transmembrane region" description="Helical" evidence="5">
    <location>
        <begin position="381"/>
        <end position="402"/>
    </location>
</feature>
<evidence type="ECO:0000256" key="2">
    <source>
        <dbReference type="ARBA" id="ARBA00022989"/>
    </source>
</evidence>
<dbReference type="Pfam" id="PF07690">
    <property type="entry name" value="MFS_1"/>
    <property type="match status" value="1"/>
</dbReference>
<keyword evidence="8" id="KW-1185">Reference proteome</keyword>
<feature type="transmembrane region" description="Helical" evidence="5">
    <location>
        <begin position="177"/>
        <end position="196"/>
    </location>
</feature>
<gene>
    <name evidence="7" type="ORF">GCM10017621_13400</name>
</gene>
<dbReference type="Proteomes" id="UP001143486">
    <property type="component" value="Unassembled WGS sequence"/>
</dbReference>
<feature type="transmembrane region" description="Helical" evidence="5">
    <location>
        <begin position="289"/>
        <end position="310"/>
    </location>
</feature>
<keyword evidence="1 5" id="KW-0812">Transmembrane</keyword>
<feature type="transmembrane region" description="Helical" evidence="5">
    <location>
        <begin position="74"/>
        <end position="95"/>
    </location>
</feature>
<dbReference type="InterPro" id="IPR052528">
    <property type="entry name" value="Sugar_transport-like"/>
</dbReference>
<reference evidence="7" key="1">
    <citation type="journal article" date="2014" name="Int. J. Syst. Evol. Microbiol.">
        <title>Complete genome sequence of Corynebacterium casei LMG S-19264T (=DSM 44701T), isolated from a smear-ripened cheese.</title>
        <authorList>
            <consortium name="US DOE Joint Genome Institute (JGI-PGF)"/>
            <person name="Walter F."/>
            <person name="Albersmeier A."/>
            <person name="Kalinowski J."/>
            <person name="Ruckert C."/>
        </authorList>
    </citation>
    <scope>NUCLEOTIDE SEQUENCE</scope>
    <source>
        <strain evidence="7">VKM B-1513</strain>
    </source>
</reference>
<dbReference type="SUPFAM" id="SSF103473">
    <property type="entry name" value="MFS general substrate transporter"/>
    <property type="match status" value="2"/>
</dbReference>
<feature type="domain" description="Major facilitator superfamily (MFS) profile" evidence="6">
    <location>
        <begin position="251"/>
        <end position="437"/>
    </location>
</feature>
<evidence type="ECO:0000313" key="8">
    <source>
        <dbReference type="Proteomes" id="UP001143486"/>
    </source>
</evidence>
<accession>A0A9W6ILM8</accession>
<dbReference type="PROSITE" id="PS50850">
    <property type="entry name" value="MFS"/>
    <property type="match status" value="1"/>
</dbReference>
<dbReference type="PANTHER" id="PTHR23526:SF1">
    <property type="entry name" value="MAJOR FACILITATOR SUPERFAMILY MFS_1"/>
    <property type="match status" value="1"/>
</dbReference>
<dbReference type="InterPro" id="IPR011701">
    <property type="entry name" value="MFS"/>
</dbReference>
<evidence type="ECO:0000256" key="4">
    <source>
        <dbReference type="SAM" id="MobiDB-lite"/>
    </source>
</evidence>
<feature type="transmembrane region" description="Helical" evidence="5">
    <location>
        <begin position="346"/>
        <end position="369"/>
    </location>
</feature>
<feature type="transmembrane region" description="Helical" evidence="5">
    <location>
        <begin position="39"/>
        <end position="62"/>
    </location>
</feature>
<evidence type="ECO:0000259" key="6">
    <source>
        <dbReference type="PROSITE" id="PS50850"/>
    </source>
</evidence>
<feature type="transmembrane region" description="Helical" evidence="5">
    <location>
        <begin position="107"/>
        <end position="128"/>
    </location>
</feature>
<keyword evidence="3 5" id="KW-0472">Membrane</keyword>
<feature type="transmembrane region" description="Helical" evidence="5">
    <location>
        <begin position="408"/>
        <end position="430"/>
    </location>
</feature>
<feature type="region of interest" description="Disordered" evidence="4">
    <location>
        <begin position="1"/>
        <end position="23"/>
    </location>
</feature>
<name>A0A9W6ILM8_9PROT</name>
<feature type="transmembrane region" description="Helical" evidence="5">
    <location>
        <begin position="208"/>
        <end position="227"/>
    </location>
</feature>
<dbReference type="GO" id="GO:0022857">
    <property type="term" value="F:transmembrane transporter activity"/>
    <property type="evidence" value="ECO:0007669"/>
    <property type="project" value="InterPro"/>
</dbReference>
<reference evidence="7" key="2">
    <citation type="submission" date="2023-01" db="EMBL/GenBank/DDBJ databases">
        <authorList>
            <person name="Sun Q."/>
            <person name="Evtushenko L."/>
        </authorList>
    </citation>
    <scope>NUCLEOTIDE SEQUENCE</scope>
    <source>
        <strain evidence="7">VKM B-1513</strain>
    </source>
</reference>
<keyword evidence="2 5" id="KW-1133">Transmembrane helix</keyword>
<comment type="caution">
    <text evidence="7">The sequence shown here is derived from an EMBL/GenBank/DDBJ whole genome shotgun (WGS) entry which is preliminary data.</text>
</comment>
<dbReference type="Gene3D" id="1.20.1250.20">
    <property type="entry name" value="MFS general substrate transporter like domains"/>
    <property type="match status" value="2"/>
</dbReference>
<organism evidence="7 8">
    <name type="scientific">Maricaulis virginensis</name>
    <dbReference type="NCBI Taxonomy" id="144022"/>
    <lineage>
        <taxon>Bacteria</taxon>
        <taxon>Pseudomonadati</taxon>
        <taxon>Pseudomonadota</taxon>
        <taxon>Alphaproteobacteria</taxon>
        <taxon>Maricaulales</taxon>
        <taxon>Maricaulaceae</taxon>
        <taxon>Maricaulis</taxon>
    </lineage>
</organism>
<evidence type="ECO:0000313" key="7">
    <source>
        <dbReference type="EMBL" id="GLK51832.1"/>
    </source>
</evidence>
<sequence length="437" mass="47089">MSGEPGNPAPAANRTRADGGAGRERAYDRFVEGNLKRNYVAHFTHGMLGMTGFRLIFAPTFVPAYLHMLTGSPFMVGLGQALIQAGAIASPIMGAAQIEHRRHVMPAAMTIGVLMRLQLLGLALAGWFLTGHVLLLATFLFLFLFGFFLGSQRVAFQVVLAKVIPIRLRGRLQAWRNLAGGAIAAGLSWWAGVYLIDPNVFGNGYATTFMVAFLLTSAGLAALWLFMREPSSPTVKTQMGMLDRIREFPLLLADRDYRNFLLSLVFATMGRIAIPFCIIHAGRQMEVDGAAIGLFSLAFLGADTATNLIWGTMGDRYGFRITFIGTLIVWLVSLGAMITAVAPWQFLLAFFGLGAAMSGNMMSVTTLVLEFGHRDDIPMRLALSTTAETSVATAGPLVGGLMAATLGLVPVFALSMACLAIALCILVLGVREPRHLK</sequence>
<evidence type="ECO:0000256" key="1">
    <source>
        <dbReference type="ARBA" id="ARBA00022692"/>
    </source>
</evidence>
<feature type="transmembrane region" description="Helical" evidence="5">
    <location>
        <begin position="134"/>
        <end position="156"/>
    </location>
</feature>
<dbReference type="EMBL" id="BSFE01000003">
    <property type="protein sequence ID" value="GLK51832.1"/>
    <property type="molecule type" value="Genomic_DNA"/>
</dbReference>
<proteinExistence type="predicted"/>
<dbReference type="PANTHER" id="PTHR23526">
    <property type="entry name" value="INTEGRAL MEMBRANE TRANSPORT PROTEIN-RELATED"/>
    <property type="match status" value="1"/>
</dbReference>
<dbReference type="RefSeq" id="WP_271186197.1">
    <property type="nucleotide sequence ID" value="NZ_BSFE01000003.1"/>
</dbReference>
<dbReference type="InterPro" id="IPR036259">
    <property type="entry name" value="MFS_trans_sf"/>
</dbReference>
<evidence type="ECO:0000256" key="5">
    <source>
        <dbReference type="SAM" id="Phobius"/>
    </source>
</evidence>
<protein>
    <recommendedName>
        <fullName evidence="6">Major facilitator superfamily (MFS) profile domain-containing protein</fullName>
    </recommendedName>
</protein>
<feature type="transmembrane region" description="Helical" evidence="5">
    <location>
        <begin position="260"/>
        <end position="283"/>
    </location>
</feature>
<evidence type="ECO:0000256" key="3">
    <source>
        <dbReference type="ARBA" id="ARBA00023136"/>
    </source>
</evidence>